<evidence type="ECO:0000259" key="6">
    <source>
        <dbReference type="Pfam" id="PF01266"/>
    </source>
</evidence>
<accession>A0A1H4DYA9</accession>
<comment type="similarity">
    <text evidence="2">Belongs to the FAD-dependent glycerol-3-phosphate dehydrogenase family.</text>
</comment>
<dbReference type="InterPro" id="IPR036188">
    <property type="entry name" value="FAD/NAD-bd_sf"/>
</dbReference>
<evidence type="ECO:0000313" key="8">
    <source>
        <dbReference type="Proteomes" id="UP000198773"/>
    </source>
</evidence>
<dbReference type="Pfam" id="PF01266">
    <property type="entry name" value="DAO"/>
    <property type="match status" value="1"/>
</dbReference>
<dbReference type="InterPro" id="IPR000447">
    <property type="entry name" value="G3P_DH_FAD-dep"/>
</dbReference>
<dbReference type="PRINTS" id="PR01001">
    <property type="entry name" value="FADG3PDH"/>
</dbReference>
<name>A0A1H4DYA9_ALKAM</name>
<keyword evidence="8" id="KW-1185">Reference proteome</keyword>
<dbReference type="Proteomes" id="UP000198773">
    <property type="component" value="Unassembled WGS sequence"/>
</dbReference>
<sequence length="360" mass="40885">MRIAVIGGGINGLCTAWELAKAGYQVQLFERDALMQATSRASSKLLHGGLRYLEQGEFRLVREALQERRWWLNKTSQLTRRIPLLYPLYRQGRRPRWQLKIGLMLYDFFAGRKGIGRHRWLTAAQTLRCSPQLTAEGLQGAYLFFDGQMDDYQLGLWVAAQCRKAGVTLFEHQPVLKLAASGELLLSSGWQSFDRIINVAGPWSEALLQQSNLPVQQSLDLVRGSHLLLPTLGRYGHMLEVPGSRRIVFALPYKHQCLLGTTEVRQQLHEPIACSEAERDELLAVYNQYFHPQMQPVDVLDSFAGVRPLLKSSADSSRASREYTLHWQQQLLTVSGGKWTTARALARQVAKQVRQSTKQM</sequence>
<dbReference type="AlphaFoldDB" id="A0A1H4DYA9"/>
<dbReference type="OrthoDB" id="9766796at2"/>
<dbReference type="EMBL" id="FNRM01000006">
    <property type="protein sequence ID" value="SEA77479.1"/>
    <property type="molecule type" value="Genomic_DNA"/>
</dbReference>
<dbReference type="STRING" id="152573.SAMN04488051_10696"/>
<dbReference type="InterPro" id="IPR006076">
    <property type="entry name" value="FAD-dep_OxRdtase"/>
</dbReference>
<dbReference type="Gene3D" id="3.30.9.10">
    <property type="entry name" value="D-Amino Acid Oxidase, subunit A, domain 2"/>
    <property type="match status" value="1"/>
</dbReference>
<dbReference type="GO" id="GO:0046168">
    <property type="term" value="P:glycerol-3-phosphate catabolic process"/>
    <property type="evidence" value="ECO:0007669"/>
    <property type="project" value="TreeGrafter"/>
</dbReference>
<protein>
    <submittedName>
        <fullName evidence="7">Glycerol-3-phosphate dehydrogenase</fullName>
    </submittedName>
</protein>
<dbReference type="PANTHER" id="PTHR11985">
    <property type="entry name" value="GLYCEROL-3-PHOSPHATE DEHYDROGENASE"/>
    <property type="match status" value="1"/>
</dbReference>
<reference evidence="7 8" key="1">
    <citation type="submission" date="2016-10" db="EMBL/GenBank/DDBJ databases">
        <authorList>
            <person name="de Groot N.N."/>
        </authorList>
    </citation>
    <scope>NUCLEOTIDE SEQUENCE [LARGE SCALE GENOMIC DNA]</scope>
    <source>
        <strain evidence="7 8">CGMCC 1.3430</strain>
    </source>
</reference>
<evidence type="ECO:0000256" key="1">
    <source>
        <dbReference type="ARBA" id="ARBA00001974"/>
    </source>
</evidence>
<evidence type="ECO:0000256" key="3">
    <source>
        <dbReference type="ARBA" id="ARBA00022630"/>
    </source>
</evidence>
<evidence type="ECO:0000256" key="2">
    <source>
        <dbReference type="ARBA" id="ARBA00007330"/>
    </source>
</evidence>
<proteinExistence type="inferred from homology"/>
<feature type="domain" description="FAD dependent oxidoreductase" evidence="6">
    <location>
        <begin position="2"/>
        <end position="351"/>
    </location>
</feature>
<dbReference type="GO" id="GO:0004368">
    <property type="term" value="F:glycerol-3-phosphate dehydrogenase (quinone) activity"/>
    <property type="evidence" value="ECO:0007669"/>
    <property type="project" value="InterPro"/>
</dbReference>
<dbReference type="SUPFAM" id="SSF51905">
    <property type="entry name" value="FAD/NAD(P)-binding domain"/>
    <property type="match status" value="1"/>
</dbReference>
<dbReference type="PANTHER" id="PTHR11985:SF15">
    <property type="entry name" value="GLYCEROL-3-PHOSPHATE DEHYDROGENASE, MITOCHONDRIAL"/>
    <property type="match status" value="1"/>
</dbReference>
<evidence type="ECO:0000256" key="5">
    <source>
        <dbReference type="ARBA" id="ARBA00023002"/>
    </source>
</evidence>
<keyword evidence="3" id="KW-0285">Flavoprotein</keyword>
<comment type="cofactor">
    <cofactor evidence="1">
        <name>FAD</name>
        <dbReference type="ChEBI" id="CHEBI:57692"/>
    </cofactor>
</comment>
<evidence type="ECO:0000313" key="7">
    <source>
        <dbReference type="EMBL" id="SEA77479.1"/>
    </source>
</evidence>
<dbReference type="RefSeq" id="WP_091343736.1">
    <property type="nucleotide sequence ID" value="NZ_FNRM01000006.1"/>
</dbReference>
<keyword evidence="4" id="KW-0274">FAD</keyword>
<organism evidence="7 8">
    <name type="scientific">Alkalimonas amylolytica</name>
    <dbReference type="NCBI Taxonomy" id="152573"/>
    <lineage>
        <taxon>Bacteria</taxon>
        <taxon>Pseudomonadati</taxon>
        <taxon>Pseudomonadota</taxon>
        <taxon>Gammaproteobacteria</taxon>
        <taxon>Alkalimonas</taxon>
    </lineage>
</organism>
<keyword evidence="5" id="KW-0560">Oxidoreductase</keyword>
<gene>
    <name evidence="7" type="ORF">SAMN04488051_10696</name>
</gene>
<dbReference type="Gene3D" id="3.50.50.60">
    <property type="entry name" value="FAD/NAD(P)-binding domain"/>
    <property type="match status" value="1"/>
</dbReference>
<evidence type="ECO:0000256" key="4">
    <source>
        <dbReference type="ARBA" id="ARBA00022827"/>
    </source>
</evidence>